<keyword evidence="1" id="KW-0812">Transmembrane</keyword>
<keyword evidence="3" id="KW-1185">Reference proteome</keyword>
<dbReference type="AlphaFoldDB" id="A0A9U8DVL0"/>
<keyword evidence="2" id="KW-0732">Signal</keyword>
<evidence type="ECO:0000256" key="1">
    <source>
        <dbReference type="SAM" id="Phobius"/>
    </source>
</evidence>
<name>A0A9U8DVL0_BIOGL</name>
<sequence length="321" mass="35648">MWSVTMMLAQWCMISMFAPGECNQFPVTNRQRRSLLSLHDVQLTLDQTPGNDSKLTLSVKPGVDHVTAIWTCEYNLTQFTGFAVTYSNEKNEHYDSPVLEKTSREFDLPSLDRDMTYTICVYVVGNTSVLSHACTNYNQDSMKIVVGIMAGVVFLIPCVLALIWLLRKDKKMMFAYDKLLTSSQTQPLAIDIKISQDTLDSTIGVTNETTSCSNQGYVNTLCAEENSSRLQSCGQFGLNAINPNNFIPNSDYISPQGATSNLDRQLKNTHLSSTDTVVLSITQLSVMASQSVLPQPTDDVFNSGKAPDLPLEIQLRNSTHM</sequence>
<dbReference type="OrthoDB" id="2013775at2759"/>
<dbReference type="Proteomes" id="UP001165740">
    <property type="component" value="Chromosome 7"/>
</dbReference>
<protein>
    <submittedName>
        <fullName evidence="4">Uncharacterized protein LOC106051975</fullName>
    </submittedName>
</protein>
<evidence type="ECO:0000313" key="4">
    <source>
        <dbReference type="RefSeq" id="XP_013062664.2"/>
    </source>
</evidence>
<feature type="chain" id="PRO_5040817745" evidence="2">
    <location>
        <begin position="23"/>
        <end position="321"/>
    </location>
</feature>
<organism evidence="3 4">
    <name type="scientific">Biomphalaria glabrata</name>
    <name type="common">Bloodfluke planorb</name>
    <name type="synonym">Freshwater snail</name>
    <dbReference type="NCBI Taxonomy" id="6526"/>
    <lineage>
        <taxon>Eukaryota</taxon>
        <taxon>Metazoa</taxon>
        <taxon>Spiralia</taxon>
        <taxon>Lophotrochozoa</taxon>
        <taxon>Mollusca</taxon>
        <taxon>Gastropoda</taxon>
        <taxon>Heterobranchia</taxon>
        <taxon>Euthyneura</taxon>
        <taxon>Panpulmonata</taxon>
        <taxon>Hygrophila</taxon>
        <taxon>Lymnaeoidea</taxon>
        <taxon>Planorbidae</taxon>
        <taxon>Biomphalaria</taxon>
    </lineage>
</organism>
<dbReference type="KEGG" id="bgt:106051975"/>
<evidence type="ECO:0000313" key="3">
    <source>
        <dbReference type="Proteomes" id="UP001165740"/>
    </source>
</evidence>
<dbReference type="GeneID" id="106051975"/>
<feature type="signal peptide" evidence="2">
    <location>
        <begin position="1"/>
        <end position="22"/>
    </location>
</feature>
<reference evidence="4" key="1">
    <citation type="submission" date="2025-08" db="UniProtKB">
        <authorList>
            <consortium name="RefSeq"/>
        </authorList>
    </citation>
    <scope>IDENTIFICATION</scope>
</reference>
<accession>A0A9U8DVL0</accession>
<keyword evidence="1" id="KW-1133">Transmembrane helix</keyword>
<evidence type="ECO:0000256" key="2">
    <source>
        <dbReference type="SAM" id="SignalP"/>
    </source>
</evidence>
<feature type="transmembrane region" description="Helical" evidence="1">
    <location>
        <begin position="144"/>
        <end position="166"/>
    </location>
</feature>
<gene>
    <name evidence="4" type="primary">LOC106051975</name>
</gene>
<proteinExistence type="predicted"/>
<dbReference type="RefSeq" id="XP_013062664.2">
    <property type="nucleotide sequence ID" value="XM_013207210.2"/>
</dbReference>
<keyword evidence="1" id="KW-0472">Membrane</keyword>